<evidence type="ECO:0000313" key="3">
    <source>
        <dbReference type="Proteomes" id="UP000315759"/>
    </source>
</evidence>
<organism evidence="2 3">
    <name type="scientific">Mycolicibacterium hodleri</name>
    <dbReference type="NCBI Taxonomy" id="49897"/>
    <lineage>
        <taxon>Bacteria</taxon>
        <taxon>Bacillati</taxon>
        <taxon>Actinomycetota</taxon>
        <taxon>Actinomycetes</taxon>
        <taxon>Mycobacteriales</taxon>
        <taxon>Mycobacteriaceae</taxon>
        <taxon>Mycolicibacterium</taxon>
    </lineage>
</organism>
<reference evidence="2 3" key="1">
    <citation type="submission" date="2018-10" db="EMBL/GenBank/DDBJ databases">
        <title>Draft genome of Mycobacterium hodleri strain B.</title>
        <authorList>
            <person name="Amande T.J."/>
            <person name="Mcgenity T.J."/>
        </authorList>
    </citation>
    <scope>NUCLEOTIDE SEQUENCE [LARGE SCALE GENOMIC DNA]</scope>
    <source>
        <strain evidence="2 3">B</strain>
    </source>
</reference>
<dbReference type="Proteomes" id="UP000315759">
    <property type="component" value="Unassembled WGS sequence"/>
</dbReference>
<name>A0A544VSQ9_9MYCO</name>
<evidence type="ECO:0000259" key="1">
    <source>
        <dbReference type="PROSITE" id="PS50911"/>
    </source>
</evidence>
<sequence length="183" mass="19050">MSDFESHARHSTTKHQSRSFGAVVRRGLAALAVAAFATGMGAQAVVVAAPASADTVDQIAIRTVGRTQSVNPGTPGQCTWGVAEKWYEATGSYPAMRGNALEWTNTAAAAGYTVVDTPQNRSIVVFQPGVAGAGGYGHVAWVDSVSAGGQFIHVTEMNGVAGEGLWNDRDIQNVAGMTYILLP</sequence>
<feature type="domain" description="Peptidase C51" evidence="1">
    <location>
        <begin position="53"/>
        <end position="181"/>
    </location>
</feature>
<dbReference type="InterPro" id="IPR007921">
    <property type="entry name" value="CHAP_dom"/>
</dbReference>
<dbReference type="EMBL" id="VIFX01000053">
    <property type="protein sequence ID" value="TQR83008.1"/>
    <property type="molecule type" value="Genomic_DNA"/>
</dbReference>
<accession>A0A544VSQ9</accession>
<dbReference type="RefSeq" id="WP_142555415.1">
    <property type="nucleotide sequence ID" value="NZ_VIFX01000053.1"/>
</dbReference>
<gene>
    <name evidence="2" type="ORF">D8S82_29065</name>
</gene>
<dbReference type="AlphaFoldDB" id="A0A544VSQ9"/>
<dbReference type="PROSITE" id="PS50911">
    <property type="entry name" value="CHAP"/>
    <property type="match status" value="1"/>
</dbReference>
<dbReference type="SUPFAM" id="SSF54001">
    <property type="entry name" value="Cysteine proteinases"/>
    <property type="match status" value="1"/>
</dbReference>
<dbReference type="InterPro" id="IPR038765">
    <property type="entry name" value="Papain-like_cys_pep_sf"/>
</dbReference>
<protein>
    <submittedName>
        <fullName evidence="2">CHAP domain-containing protein</fullName>
    </submittedName>
</protein>
<keyword evidence="3" id="KW-1185">Reference proteome</keyword>
<dbReference type="Gene3D" id="3.90.1720.10">
    <property type="entry name" value="endopeptidase domain like (from Nostoc punctiforme)"/>
    <property type="match status" value="1"/>
</dbReference>
<comment type="caution">
    <text evidence="2">The sequence shown here is derived from an EMBL/GenBank/DDBJ whole genome shotgun (WGS) entry which is preliminary data.</text>
</comment>
<evidence type="ECO:0000313" key="2">
    <source>
        <dbReference type="EMBL" id="TQR83008.1"/>
    </source>
</evidence>
<proteinExistence type="predicted"/>
<dbReference type="Pfam" id="PF05257">
    <property type="entry name" value="CHAP"/>
    <property type="match status" value="1"/>
</dbReference>